<comment type="caution">
    <text evidence="2">The sequence shown here is derived from an EMBL/GenBank/DDBJ whole genome shotgun (WGS) entry which is preliminary data.</text>
</comment>
<evidence type="ECO:0000256" key="1">
    <source>
        <dbReference type="SAM" id="MobiDB-lite"/>
    </source>
</evidence>
<feature type="compositionally biased region" description="Basic and acidic residues" evidence="1">
    <location>
        <begin position="231"/>
        <end position="245"/>
    </location>
</feature>
<accession>A0A8H6LV55</accession>
<name>A0A8H6LV55_9AGAR</name>
<feature type="region of interest" description="Disordered" evidence="1">
    <location>
        <begin position="128"/>
        <end position="153"/>
    </location>
</feature>
<keyword evidence="3" id="KW-1185">Reference proteome</keyword>
<proteinExistence type="predicted"/>
<dbReference type="Proteomes" id="UP000521943">
    <property type="component" value="Unassembled WGS sequence"/>
</dbReference>
<evidence type="ECO:0000313" key="3">
    <source>
        <dbReference type="Proteomes" id="UP000521943"/>
    </source>
</evidence>
<dbReference type="EMBL" id="JACGCI010000134">
    <property type="protein sequence ID" value="KAF6743855.1"/>
    <property type="molecule type" value="Genomic_DNA"/>
</dbReference>
<gene>
    <name evidence="2" type="ORF">DFP72DRAFT_1052568</name>
</gene>
<sequence length="562" mass="61088">MLSGWIGWPCCCGRCCWSLGDLRVCWAAPGCRPGVGGLSDRAEVGIAIGSATLHWVVWGFVLWDITGANNVAEEILIPSFSAAVKRSALVQIVGVPAIPPLTVAPSQDSYICTTSRLAQRPAPDDYWNEPPFTRLKTRDEPPPQARSTNRRRFSFDSPWPHLNAVRRTKATSVLRCTVQKWEVRSNSTSTSPCRLLVPRANLEHFTKPVTKSKEQKIGERVRRSRYWGGVRGRDGGRKKEWKRSMEGGGDSKGVGERRENSSSIWAKCASYLQEESGGDIEAKGGMLGSSEESRSGVCTALEFGAPWCGGIEVGRPRGTVRAREERVPESLRLRTVPWAVAAWIKGWSDCEGVREGAGGVRDAVWAVKWGWGWALHMQNSGAISLCYAVEPRMGVEFDDEAVARMSGWQLADGAFKYGPPMGPIKRLPWVHSVQALATAPYGPDSKVPEESGHKSPIISGKTFGSTPPVPTDGMAEQRVALVITGIWANDGRTGDAWGAIYWVWSGVSWRMDAAGGMTDAPGECLGAISSGLLGVSWMRMVWVAPGGGLVGKKGDWRVLLGL</sequence>
<dbReference type="AlphaFoldDB" id="A0A8H6LV55"/>
<reference evidence="2 3" key="1">
    <citation type="submission" date="2020-07" db="EMBL/GenBank/DDBJ databases">
        <title>Comparative genomics of pyrophilous fungi reveals a link between fire events and developmental genes.</title>
        <authorList>
            <consortium name="DOE Joint Genome Institute"/>
            <person name="Steindorff A.S."/>
            <person name="Carver A."/>
            <person name="Calhoun S."/>
            <person name="Stillman K."/>
            <person name="Liu H."/>
            <person name="Lipzen A."/>
            <person name="Pangilinan J."/>
            <person name="Labutti K."/>
            <person name="Bruns T.D."/>
            <person name="Grigoriev I.V."/>
        </authorList>
    </citation>
    <scope>NUCLEOTIDE SEQUENCE [LARGE SCALE GENOMIC DNA]</scope>
    <source>
        <strain evidence="2 3">CBS 144469</strain>
    </source>
</reference>
<feature type="region of interest" description="Disordered" evidence="1">
    <location>
        <begin position="228"/>
        <end position="257"/>
    </location>
</feature>
<protein>
    <submittedName>
        <fullName evidence="2">Uncharacterized protein</fullName>
    </submittedName>
</protein>
<feature type="region of interest" description="Disordered" evidence="1">
    <location>
        <begin position="441"/>
        <end position="469"/>
    </location>
</feature>
<organism evidence="2 3">
    <name type="scientific">Ephemerocybe angulata</name>
    <dbReference type="NCBI Taxonomy" id="980116"/>
    <lineage>
        <taxon>Eukaryota</taxon>
        <taxon>Fungi</taxon>
        <taxon>Dikarya</taxon>
        <taxon>Basidiomycota</taxon>
        <taxon>Agaricomycotina</taxon>
        <taxon>Agaricomycetes</taxon>
        <taxon>Agaricomycetidae</taxon>
        <taxon>Agaricales</taxon>
        <taxon>Agaricineae</taxon>
        <taxon>Psathyrellaceae</taxon>
        <taxon>Ephemerocybe</taxon>
    </lineage>
</organism>
<evidence type="ECO:0000313" key="2">
    <source>
        <dbReference type="EMBL" id="KAF6743855.1"/>
    </source>
</evidence>